<dbReference type="InterPro" id="IPR031656">
    <property type="entry name" value="DAO_C"/>
</dbReference>
<dbReference type="InterPro" id="IPR000447">
    <property type="entry name" value="G3P_DH_FAD-dep"/>
</dbReference>
<protein>
    <submittedName>
        <fullName evidence="8">Glycerol-3-phosphate dehydrogenase</fullName>
    </submittedName>
</protein>
<dbReference type="Gene3D" id="3.30.9.10">
    <property type="entry name" value="D-Amino Acid Oxidase, subunit A, domain 2"/>
    <property type="match status" value="1"/>
</dbReference>
<keyword evidence="3" id="KW-0285">Flavoprotein</keyword>
<feature type="domain" description="Alpha-glycerophosphate oxidase C-terminal" evidence="7">
    <location>
        <begin position="418"/>
        <end position="542"/>
    </location>
</feature>
<dbReference type="PANTHER" id="PTHR11985">
    <property type="entry name" value="GLYCEROL-3-PHOSPHATE DEHYDROGENASE"/>
    <property type="match status" value="1"/>
</dbReference>
<evidence type="ECO:0000256" key="3">
    <source>
        <dbReference type="ARBA" id="ARBA00022630"/>
    </source>
</evidence>
<dbReference type="EMBL" id="BSNX01000075">
    <property type="protein sequence ID" value="GLQ76274.1"/>
    <property type="molecule type" value="Genomic_DNA"/>
</dbReference>
<dbReference type="GO" id="GO:0004368">
    <property type="term" value="F:glycerol-3-phosphate dehydrogenase (quinone) activity"/>
    <property type="evidence" value="ECO:0007669"/>
    <property type="project" value="InterPro"/>
</dbReference>
<evidence type="ECO:0000256" key="1">
    <source>
        <dbReference type="ARBA" id="ARBA00001974"/>
    </source>
</evidence>
<reference evidence="9" key="1">
    <citation type="journal article" date="2019" name="Int. J. Syst. Evol. Microbiol.">
        <title>The Global Catalogue of Microorganisms (GCM) 10K type strain sequencing project: providing services to taxonomists for standard genome sequencing and annotation.</title>
        <authorList>
            <consortium name="The Broad Institute Genomics Platform"/>
            <consortium name="The Broad Institute Genome Sequencing Center for Infectious Disease"/>
            <person name="Wu L."/>
            <person name="Ma J."/>
        </authorList>
    </citation>
    <scope>NUCLEOTIDE SEQUENCE [LARGE SCALE GENOMIC DNA]</scope>
    <source>
        <strain evidence="9">NBRC 15640</strain>
    </source>
</reference>
<dbReference type="RefSeq" id="WP_126609516.1">
    <property type="nucleotide sequence ID" value="NZ_AP025145.1"/>
</dbReference>
<dbReference type="SUPFAM" id="SSF51905">
    <property type="entry name" value="FAD/NAD(P)-binding domain"/>
    <property type="match status" value="1"/>
</dbReference>
<dbReference type="Pfam" id="PF01266">
    <property type="entry name" value="DAO"/>
    <property type="match status" value="1"/>
</dbReference>
<comment type="caution">
    <text evidence="8">The sequence shown here is derived from an EMBL/GenBank/DDBJ whole genome shotgun (WGS) entry which is preliminary data.</text>
</comment>
<evidence type="ECO:0000313" key="9">
    <source>
        <dbReference type="Proteomes" id="UP001156690"/>
    </source>
</evidence>
<dbReference type="InterPro" id="IPR038299">
    <property type="entry name" value="DAO_C_sf"/>
</dbReference>
<evidence type="ECO:0000313" key="8">
    <source>
        <dbReference type="EMBL" id="GLQ76274.1"/>
    </source>
</evidence>
<dbReference type="Pfam" id="PF16901">
    <property type="entry name" value="DAO_C"/>
    <property type="match status" value="1"/>
</dbReference>
<dbReference type="Proteomes" id="UP001156690">
    <property type="component" value="Unassembled WGS sequence"/>
</dbReference>
<dbReference type="Gene3D" id="1.10.8.870">
    <property type="entry name" value="Alpha-glycerophosphate oxidase, cap domain"/>
    <property type="match status" value="1"/>
</dbReference>
<dbReference type="InterPro" id="IPR036188">
    <property type="entry name" value="FAD/NAD-bd_sf"/>
</dbReference>
<dbReference type="GO" id="GO:0046168">
    <property type="term" value="P:glycerol-3-phosphate catabolic process"/>
    <property type="evidence" value="ECO:0007669"/>
    <property type="project" value="TreeGrafter"/>
</dbReference>
<keyword evidence="9" id="KW-1185">Reference proteome</keyword>
<dbReference type="PANTHER" id="PTHR11985:SF15">
    <property type="entry name" value="GLYCEROL-3-PHOSPHATE DEHYDROGENASE, MITOCHONDRIAL"/>
    <property type="match status" value="1"/>
</dbReference>
<sequence length="584" mass="65969">MTVPQRAIQSIKTGEHFDAIVIGGGINGIATYRDLSLQGLNVLLIEKDDFCSKASAAPSRMIHGGLRYLENAEFDLVKESLNERNRLLKSAPHLVHPLQTHIPLTSWLKGIVPASLRFLGMEPKTSERGAFIVKLGLGLYDFFTRHDQVMPSHQMYGQKHTNKRWPHFDQKVCCSAAYYDAWISSPERLAIELLKEGDENQSQSHALNYTFASVQDNGTIELVDQLTDHTTHVTTTQLINATGAWIDNVNHQAGNPTQYLSNTKGSHIIVDHPELLSALQNDMVYYENKENRVCIMFPYLGRVLIGSTDIPVTQPDNIRCTDEEVSYIIESVRDIFPTVVIHPSDILYQFSGIRPLGAATKASAGQIPRSHITQRDHLFNGEITCYSMIGGKWTTFRAFAEEVTDQVLKDLGAKRLVNTQDRTIGGGQGFPESSEARDQYIQHLKALYQQSDSYTALLVSRYGTECEAILDHLQSSGFKPLRTLPHYTEGELEYLMTHEYVQTPLDLIQRRTSIAIEGSVHDDTLQEIIELMSRFFHWDESTRLRIHSDSVISLNFYNGLQLMPVGEPTEMMPKTARKAHYVYE</sequence>
<organism evidence="8 9">
    <name type="scientific">Vibrio penaeicida</name>
    <dbReference type="NCBI Taxonomy" id="104609"/>
    <lineage>
        <taxon>Bacteria</taxon>
        <taxon>Pseudomonadati</taxon>
        <taxon>Pseudomonadota</taxon>
        <taxon>Gammaproteobacteria</taxon>
        <taxon>Vibrionales</taxon>
        <taxon>Vibrionaceae</taxon>
        <taxon>Vibrio</taxon>
    </lineage>
</organism>
<dbReference type="AlphaFoldDB" id="A0AAV5P1J1"/>
<dbReference type="SUPFAM" id="SSF54373">
    <property type="entry name" value="FAD-linked reductases, C-terminal domain"/>
    <property type="match status" value="1"/>
</dbReference>
<keyword evidence="5" id="KW-0560">Oxidoreductase</keyword>
<gene>
    <name evidence="8" type="ORF">GCM10007932_56370</name>
</gene>
<name>A0AAV5P1J1_9VIBR</name>
<comment type="cofactor">
    <cofactor evidence="1">
        <name>FAD</name>
        <dbReference type="ChEBI" id="CHEBI:57692"/>
    </cofactor>
</comment>
<feature type="domain" description="FAD dependent oxidoreductase" evidence="6">
    <location>
        <begin position="18"/>
        <end position="368"/>
    </location>
</feature>
<evidence type="ECO:0000259" key="7">
    <source>
        <dbReference type="Pfam" id="PF16901"/>
    </source>
</evidence>
<evidence type="ECO:0000256" key="2">
    <source>
        <dbReference type="ARBA" id="ARBA00007330"/>
    </source>
</evidence>
<evidence type="ECO:0000256" key="5">
    <source>
        <dbReference type="ARBA" id="ARBA00023002"/>
    </source>
</evidence>
<dbReference type="Gene3D" id="3.50.50.60">
    <property type="entry name" value="FAD/NAD(P)-binding domain"/>
    <property type="match status" value="1"/>
</dbReference>
<proteinExistence type="inferred from homology"/>
<accession>A0AAV5P1J1</accession>
<keyword evidence="4" id="KW-0274">FAD</keyword>
<dbReference type="PRINTS" id="PR01001">
    <property type="entry name" value="FADG3PDH"/>
</dbReference>
<comment type="similarity">
    <text evidence="2">Belongs to the FAD-dependent glycerol-3-phosphate dehydrogenase family.</text>
</comment>
<dbReference type="InterPro" id="IPR006076">
    <property type="entry name" value="FAD-dep_OxRdtase"/>
</dbReference>
<evidence type="ECO:0000259" key="6">
    <source>
        <dbReference type="Pfam" id="PF01266"/>
    </source>
</evidence>
<evidence type="ECO:0000256" key="4">
    <source>
        <dbReference type="ARBA" id="ARBA00022827"/>
    </source>
</evidence>